<sequence>MSNDIEMNNIVIYNDEKMGNENDFSKALKELLKAFSSITSSGEHDKHLQECIHNWFSQHQEFTEIQIFEDLKQMGDELGKCDLADVLLHGIGTNADVHRALKLYLEAKNLGCMQIEQHIRKIFLKLH</sequence>
<dbReference type="OrthoDB" id="10459287at2759"/>
<evidence type="ECO:0000313" key="2">
    <source>
        <dbReference type="Proteomes" id="UP000789508"/>
    </source>
</evidence>
<dbReference type="InterPro" id="IPR011990">
    <property type="entry name" value="TPR-like_helical_dom_sf"/>
</dbReference>
<keyword evidence="2" id="KW-1185">Reference proteome</keyword>
<organism evidence="1 2">
    <name type="scientific">Ambispora leptoticha</name>
    <dbReference type="NCBI Taxonomy" id="144679"/>
    <lineage>
        <taxon>Eukaryota</taxon>
        <taxon>Fungi</taxon>
        <taxon>Fungi incertae sedis</taxon>
        <taxon>Mucoromycota</taxon>
        <taxon>Glomeromycotina</taxon>
        <taxon>Glomeromycetes</taxon>
        <taxon>Archaeosporales</taxon>
        <taxon>Ambisporaceae</taxon>
        <taxon>Ambispora</taxon>
    </lineage>
</organism>
<evidence type="ECO:0000313" key="1">
    <source>
        <dbReference type="EMBL" id="CAG8494740.1"/>
    </source>
</evidence>
<gene>
    <name evidence="1" type="ORF">ALEPTO_LOCUS3171</name>
</gene>
<accession>A0A9N8WQJ3</accession>
<name>A0A9N8WQJ3_9GLOM</name>
<dbReference type="Proteomes" id="UP000789508">
    <property type="component" value="Unassembled WGS sequence"/>
</dbReference>
<dbReference type="Gene3D" id="1.25.40.10">
    <property type="entry name" value="Tetratricopeptide repeat domain"/>
    <property type="match status" value="1"/>
</dbReference>
<dbReference type="AlphaFoldDB" id="A0A9N8WQJ3"/>
<reference evidence="1" key="1">
    <citation type="submission" date="2021-06" db="EMBL/GenBank/DDBJ databases">
        <authorList>
            <person name="Kallberg Y."/>
            <person name="Tangrot J."/>
            <person name="Rosling A."/>
        </authorList>
    </citation>
    <scope>NUCLEOTIDE SEQUENCE</scope>
    <source>
        <strain evidence="1">FL130A</strain>
    </source>
</reference>
<protein>
    <submittedName>
        <fullName evidence="1">11420_t:CDS:1</fullName>
    </submittedName>
</protein>
<comment type="caution">
    <text evidence="1">The sequence shown here is derived from an EMBL/GenBank/DDBJ whole genome shotgun (WGS) entry which is preliminary data.</text>
</comment>
<proteinExistence type="predicted"/>
<dbReference type="SUPFAM" id="SSF81901">
    <property type="entry name" value="HCP-like"/>
    <property type="match status" value="1"/>
</dbReference>
<dbReference type="EMBL" id="CAJVPS010000560">
    <property type="protein sequence ID" value="CAG8494740.1"/>
    <property type="molecule type" value="Genomic_DNA"/>
</dbReference>